<dbReference type="AlphaFoldDB" id="T1ISR7"/>
<dbReference type="GO" id="GO:0006777">
    <property type="term" value="P:Mo-molybdopterin cofactor biosynthetic process"/>
    <property type="evidence" value="ECO:0007669"/>
    <property type="project" value="UniProtKB-UniRule"/>
</dbReference>
<dbReference type="InterPro" id="IPR015424">
    <property type="entry name" value="PyrdxlP-dep_Trfase"/>
</dbReference>
<dbReference type="STRING" id="126957.T1ISR7"/>
<dbReference type="Proteomes" id="UP000014500">
    <property type="component" value="Unassembled WGS sequence"/>
</dbReference>
<dbReference type="InterPro" id="IPR005303">
    <property type="entry name" value="MOCOS_middle"/>
</dbReference>
<dbReference type="Gene3D" id="3.90.1150.10">
    <property type="entry name" value="Aspartate Aminotransferase, domain 1"/>
    <property type="match status" value="1"/>
</dbReference>
<accession>T1ISR7</accession>
<comment type="function">
    <text evidence="4">Sulfurates the molybdenum cofactor. Sulfation of molybdenum is essential for xanthine dehydrogenase (XDH) and aldehyde oxidase (ADO) enzymes in which molybdenum cofactor is liganded by 1 oxygen and 1 sulfur atom in active form.</text>
</comment>
<evidence type="ECO:0000256" key="3">
    <source>
        <dbReference type="ARBA" id="ARBA00023150"/>
    </source>
</evidence>
<dbReference type="eggNOG" id="KOG2142">
    <property type="taxonomic scope" value="Eukaryota"/>
</dbReference>
<dbReference type="Pfam" id="PF03473">
    <property type="entry name" value="MOSC"/>
    <property type="match status" value="1"/>
</dbReference>
<proteinExistence type="inferred from homology"/>
<dbReference type="GO" id="GO:0016829">
    <property type="term" value="F:lyase activity"/>
    <property type="evidence" value="ECO:0007669"/>
    <property type="project" value="UniProtKB-UniRule"/>
</dbReference>
<protein>
    <recommendedName>
        <fullName evidence="4">Molybdenum cofactor sulfurase</fullName>
        <shortName evidence="4">MCS</shortName>
        <shortName evidence="4">MOS</shortName>
        <shortName evidence="4">MoCo sulfurase</shortName>
        <ecNumber evidence="4">2.8.1.9</ecNumber>
    </recommendedName>
    <alternativeName>
        <fullName evidence="4">Molybdenum cofactor sulfurtransferase</fullName>
    </alternativeName>
</protein>
<dbReference type="GO" id="GO:0030151">
    <property type="term" value="F:molybdenum ion binding"/>
    <property type="evidence" value="ECO:0007669"/>
    <property type="project" value="UniProtKB-UniRule"/>
</dbReference>
<evidence type="ECO:0000313" key="6">
    <source>
        <dbReference type="EnsemblMetazoa" id="SMAR004151-PA"/>
    </source>
</evidence>
<dbReference type="Pfam" id="PF00266">
    <property type="entry name" value="Aminotran_5"/>
    <property type="match status" value="1"/>
</dbReference>
<dbReference type="HOGENOM" id="CLU_010913_0_1_1"/>
<dbReference type="GO" id="GO:0008265">
    <property type="term" value="F:molybdenum cofactor sulfurtransferase activity"/>
    <property type="evidence" value="ECO:0007669"/>
    <property type="project" value="UniProtKB-UniRule"/>
</dbReference>
<dbReference type="SUPFAM" id="SSF141673">
    <property type="entry name" value="MOSC N-terminal domain-like"/>
    <property type="match status" value="2"/>
</dbReference>
<reference evidence="6" key="2">
    <citation type="submission" date="2015-02" db="UniProtKB">
        <authorList>
            <consortium name="EnsemblMetazoa"/>
        </authorList>
    </citation>
    <scope>IDENTIFICATION</scope>
</reference>
<evidence type="ECO:0000256" key="4">
    <source>
        <dbReference type="HAMAP-Rule" id="MF_03050"/>
    </source>
</evidence>
<dbReference type="InterPro" id="IPR000192">
    <property type="entry name" value="Aminotrans_V_dom"/>
</dbReference>
<keyword evidence="2 4" id="KW-0663">Pyridoxal phosphate</keyword>
<comment type="cofactor">
    <cofactor evidence="4">
        <name>pyridoxal 5'-phosphate</name>
        <dbReference type="ChEBI" id="CHEBI:597326"/>
    </cofactor>
</comment>
<evidence type="ECO:0000256" key="2">
    <source>
        <dbReference type="ARBA" id="ARBA00022898"/>
    </source>
</evidence>
<evidence type="ECO:0000256" key="1">
    <source>
        <dbReference type="ARBA" id="ARBA00022679"/>
    </source>
</evidence>
<evidence type="ECO:0000313" key="7">
    <source>
        <dbReference type="Proteomes" id="UP000014500"/>
    </source>
</evidence>
<comment type="similarity">
    <text evidence="4">Belongs to the class-V pyridoxal-phosphate-dependent aminotransferase family. MOCOS subfamily.</text>
</comment>
<dbReference type="PROSITE" id="PS51340">
    <property type="entry name" value="MOSC"/>
    <property type="match status" value="1"/>
</dbReference>
<dbReference type="InterPro" id="IPR015422">
    <property type="entry name" value="PyrdxlP-dep_Trfase_small"/>
</dbReference>
<dbReference type="PANTHER" id="PTHR14237:SF80">
    <property type="entry name" value="MOLYBDENUM COFACTOR SULFURASE"/>
    <property type="match status" value="1"/>
</dbReference>
<dbReference type="Pfam" id="PF03476">
    <property type="entry name" value="MOSC_N"/>
    <property type="match status" value="1"/>
</dbReference>
<keyword evidence="3 4" id="KW-0501">Molybdenum cofactor biosynthesis</keyword>
<comment type="catalytic activity">
    <reaction evidence="4">
        <text>Mo-molybdopterin + L-cysteine + AH2 = thio-Mo-molybdopterin + L-alanine + A + H2O</text>
        <dbReference type="Rhea" id="RHEA:42636"/>
        <dbReference type="ChEBI" id="CHEBI:13193"/>
        <dbReference type="ChEBI" id="CHEBI:15377"/>
        <dbReference type="ChEBI" id="CHEBI:17499"/>
        <dbReference type="ChEBI" id="CHEBI:35235"/>
        <dbReference type="ChEBI" id="CHEBI:57972"/>
        <dbReference type="ChEBI" id="CHEBI:71302"/>
        <dbReference type="ChEBI" id="CHEBI:82685"/>
        <dbReference type="EC" id="2.8.1.9"/>
    </reaction>
</comment>
<dbReference type="EC" id="2.8.1.9" evidence="4"/>
<dbReference type="SUPFAM" id="SSF50800">
    <property type="entry name" value="PK beta-barrel domain-like"/>
    <property type="match status" value="1"/>
</dbReference>
<dbReference type="PANTHER" id="PTHR14237">
    <property type="entry name" value="MOLYBDOPTERIN COFACTOR SULFURASE MOSC"/>
    <property type="match status" value="1"/>
</dbReference>
<dbReference type="Gene3D" id="3.40.640.10">
    <property type="entry name" value="Type I PLP-dependent aspartate aminotransferase-like (Major domain)"/>
    <property type="match status" value="1"/>
</dbReference>
<feature type="modified residue" description="N6-(pyridoxal phosphate)lysine" evidence="4">
    <location>
        <position position="183"/>
    </location>
</feature>
<feature type="active site" evidence="4">
    <location>
        <position position="343"/>
    </location>
</feature>
<feature type="domain" description="MOSC" evidence="5">
    <location>
        <begin position="592"/>
        <end position="758"/>
    </location>
</feature>
<dbReference type="PhylomeDB" id="T1ISR7"/>
<dbReference type="InterPro" id="IPR028886">
    <property type="entry name" value="MoCo_sulfurase"/>
</dbReference>
<dbReference type="EnsemblMetazoa" id="SMAR004151-RA">
    <property type="protein sequence ID" value="SMAR004151-PA"/>
    <property type="gene ID" value="SMAR004151"/>
</dbReference>
<dbReference type="InterPro" id="IPR005302">
    <property type="entry name" value="MoCF_Sase_C"/>
</dbReference>
<sequence length="758" mass="85475">MTSVELLPFIEWKKAGELPLLMRRVKWILQFFNTNQEEYDVVFTANATAAIKLVGECLEWSENDIFVHLKDNHTSVLGIRALASARGARVRCLSDDQMLELSGPTDLANCQSFDCKKGFGLFAFPAESNFCGRKYPLAWIRQMDSLDSGRCWFCLLDAAAFLACSPLNLKTHRPDFVCISFYKMFGFPTGIGALLVSRRSAPFMRKTYFGGGTVLIALPGEVFHISRPLLHDRLEDGTISFLDILAIRHGLDTLETLAGGMEVVNERTFLLGRYVYRALSILRHGNGRPVVELYCRTQFVDSQQQGPIVTFNVLRADGSHVGFAQVGKMAALHNIQLRTGCFCNTGACSQYLKLSDEDLIANYEAGHVCGDDKDLVEGRPTGAVRVSFGYMSTKENADKLLQVISKCFVEKSVDPKRSATLANGVSSWTIGKRGLLYDREWVVVDANGVTLTQKKEPRLCFIRPEIDLENRLLHLHSEGRHRLRSTSIYDRTECRQSPETRLTFSMEFPRIYAEIRVANGLSLLRFSERALHFSYVSVPWSDPVPLPALHPPPHLSVYRRALCGWARAELFPICMMRETLGVSMIDCGDKVAEWISDVLLNPGCRLLRQHPDSDRRNKLSRKAALSEVTEQRAMSLSNQSQFLLLSRSSLRYLLQEIEKRKDIEGLDGDDEEQLDEDKLMERFRANLVVTGKGAYTEDIWSQVSVGQVPFKVHGLCVRCQMVSIDQQTASPTKEPLSTLSVTRGHKVLEKLCELCWVY</sequence>
<keyword evidence="7" id="KW-1185">Reference proteome</keyword>
<dbReference type="EMBL" id="JH431446">
    <property type="status" value="NOT_ANNOTATED_CDS"/>
    <property type="molecule type" value="Genomic_DNA"/>
</dbReference>
<dbReference type="InterPro" id="IPR015421">
    <property type="entry name" value="PyrdxlP-dep_Trfase_major"/>
</dbReference>
<dbReference type="GO" id="GO:0030170">
    <property type="term" value="F:pyridoxal phosphate binding"/>
    <property type="evidence" value="ECO:0007669"/>
    <property type="project" value="UniProtKB-UniRule"/>
</dbReference>
<name>T1ISR7_STRMM</name>
<evidence type="ECO:0000259" key="5">
    <source>
        <dbReference type="PROSITE" id="PS51340"/>
    </source>
</evidence>
<dbReference type="SUPFAM" id="SSF53383">
    <property type="entry name" value="PLP-dependent transferases"/>
    <property type="match status" value="1"/>
</dbReference>
<dbReference type="OMA" id="PCTRCQM"/>
<reference evidence="7" key="1">
    <citation type="submission" date="2011-05" db="EMBL/GenBank/DDBJ databases">
        <authorList>
            <person name="Richards S.R."/>
            <person name="Qu J."/>
            <person name="Jiang H."/>
            <person name="Jhangiani S.N."/>
            <person name="Agravi P."/>
            <person name="Goodspeed R."/>
            <person name="Gross S."/>
            <person name="Mandapat C."/>
            <person name="Jackson L."/>
            <person name="Mathew T."/>
            <person name="Pu L."/>
            <person name="Thornton R."/>
            <person name="Saada N."/>
            <person name="Wilczek-Boney K.B."/>
            <person name="Lee S."/>
            <person name="Kovar C."/>
            <person name="Wu Y."/>
            <person name="Scherer S.E."/>
            <person name="Worley K.C."/>
            <person name="Muzny D.M."/>
            <person name="Gibbs R."/>
        </authorList>
    </citation>
    <scope>NUCLEOTIDE SEQUENCE</scope>
    <source>
        <strain evidence="7">Brora</strain>
    </source>
</reference>
<keyword evidence="1 4" id="KW-0808">Transferase</keyword>
<organism evidence="6 7">
    <name type="scientific">Strigamia maritima</name>
    <name type="common">European centipede</name>
    <name type="synonym">Geophilus maritimus</name>
    <dbReference type="NCBI Taxonomy" id="126957"/>
    <lineage>
        <taxon>Eukaryota</taxon>
        <taxon>Metazoa</taxon>
        <taxon>Ecdysozoa</taxon>
        <taxon>Arthropoda</taxon>
        <taxon>Myriapoda</taxon>
        <taxon>Chilopoda</taxon>
        <taxon>Pleurostigmophora</taxon>
        <taxon>Geophilomorpha</taxon>
        <taxon>Linotaeniidae</taxon>
        <taxon>Strigamia</taxon>
    </lineage>
</organism>
<dbReference type="HAMAP" id="MF_03050">
    <property type="entry name" value="MOCOS"/>
    <property type="match status" value="1"/>
</dbReference>
<dbReference type="InterPro" id="IPR011037">
    <property type="entry name" value="Pyrv_Knase-like_insert_dom_sf"/>
</dbReference>